<proteinExistence type="predicted"/>
<protein>
    <submittedName>
        <fullName evidence="2">DUF1722 domain-containing protein</fullName>
    </submittedName>
</protein>
<gene>
    <name evidence="2" type="ORF">ACFQQH_12105</name>
</gene>
<evidence type="ECO:0000259" key="1">
    <source>
        <dbReference type="Pfam" id="PF08349"/>
    </source>
</evidence>
<comment type="caution">
    <text evidence="2">The sequence shown here is derived from an EMBL/GenBank/DDBJ whole genome shotgun (WGS) entry which is preliminary data.</text>
</comment>
<evidence type="ECO:0000313" key="2">
    <source>
        <dbReference type="EMBL" id="MFC7365859.1"/>
    </source>
</evidence>
<dbReference type="Proteomes" id="UP001596483">
    <property type="component" value="Unassembled WGS sequence"/>
</dbReference>
<keyword evidence="3" id="KW-1185">Reference proteome</keyword>
<feature type="domain" description="DUF1722" evidence="1">
    <location>
        <begin position="24"/>
        <end position="130"/>
    </location>
</feature>
<organism evidence="2 3">
    <name type="scientific">Bhargavaea changchunensis</name>
    <dbReference type="NCBI Taxonomy" id="2134037"/>
    <lineage>
        <taxon>Bacteria</taxon>
        <taxon>Bacillati</taxon>
        <taxon>Bacillota</taxon>
        <taxon>Bacilli</taxon>
        <taxon>Bacillales</taxon>
        <taxon>Caryophanaceae</taxon>
        <taxon>Bhargavaea</taxon>
    </lineage>
</organism>
<evidence type="ECO:0000313" key="3">
    <source>
        <dbReference type="Proteomes" id="UP001596483"/>
    </source>
</evidence>
<dbReference type="RefSeq" id="WP_157294905.1">
    <property type="nucleotide sequence ID" value="NZ_JBHTCT010000034.1"/>
</dbReference>
<sequence length="141" mass="16802">MVSLRKRFSKNDRRLMEELWSREKYRVMYHSQTHYEQIRETLKRDPPLADIEALIGDAIRTPPTDGSVRNAVQHMWGYFKKQAEEEEKQEYRRLLDGFSSGGTREEELLRFIRTLAEKYGVKYLLNSTILVSDQQKKDSPF</sequence>
<dbReference type="EMBL" id="JBHTCT010000034">
    <property type="protein sequence ID" value="MFC7365859.1"/>
    <property type="molecule type" value="Genomic_DNA"/>
</dbReference>
<dbReference type="InterPro" id="IPR013560">
    <property type="entry name" value="DUF1722"/>
</dbReference>
<accession>A0ABW2NH79</accession>
<name>A0ABW2NH79_9BACL</name>
<reference evidence="3" key="1">
    <citation type="journal article" date="2019" name="Int. J. Syst. Evol. Microbiol.">
        <title>The Global Catalogue of Microorganisms (GCM) 10K type strain sequencing project: providing services to taxonomists for standard genome sequencing and annotation.</title>
        <authorList>
            <consortium name="The Broad Institute Genomics Platform"/>
            <consortium name="The Broad Institute Genome Sequencing Center for Infectious Disease"/>
            <person name="Wu L."/>
            <person name="Ma J."/>
        </authorList>
    </citation>
    <scope>NUCLEOTIDE SEQUENCE [LARGE SCALE GENOMIC DNA]</scope>
    <source>
        <strain evidence="3">JCM 4738</strain>
    </source>
</reference>
<dbReference type="Pfam" id="PF08349">
    <property type="entry name" value="DUF1722"/>
    <property type="match status" value="1"/>
</dbReference>